<evidence type="ECO:0000313" key="2">
    <source>
        <dbReference type="EMBL" id="SEL25951.1"/>
    </source>
</evidence>
<accession>A0A1H7NRH0</accession>
<gene>
    <name evidence="2" type="ORF">SAMN05444354_10543</name>
</gene>
<dbReference type="OrthoDB" id="5524175at2"/>
<organism evidence="2 3">
    <name type="scientific">Stigmatella aurantiaca</name>
    <dbReference type="NCBI Taxonomy" id="41"/>
    <lineage>
        <taxon>Bacteria</taxon>
        <taxon>Pseudomonadati</taxon>
        <taxon>Myxococcota</taxon>
        <taxon>Myxococcia</taxon>
        <taxon>Myxococcales</taxon>
        <taxon>Cystobacterineae</taxon>
        <taxon>Archangiaceae</taxon>
        <taxon>Stigmatella</taxon>
    </lineage>
</organism>
<dbReference type="InterPro" id="IPR012902">
    <property type="entry name" value="N_methyl_site"/>
</dbReference>
<dbReference type="SUPFAM" id="SSF54523">
    <property type="entry name" value="Pili subunits"/>
    <property type="match status" value="1"/>
</dbReference>
<dbReference type="RefSeq" id="WP_143101387.1">
    <property type="nucleotide sequence ID" value="NZ_FOAP01000005.1"/>
</dbReference>
<dbReference type="PROSITE" id="PS00409">
    <property type="entry name" value="PROKAR_NTER_METHYL"/>
    <property type="match status" value="1"/>
</dbReference>
<dbReference type="Pfam" id="PF07963">
    <property type="entry name" value="N_methyl"/>
    <property type="match status" value="1"/>
</dbReference>
<proteinExistence type="predicted"/>
<keyword evidence="1" id="KW-0472">Membrane</keyword>
<dbReference type="AlphaFoldDB" id="A0A1H7NRH0"/>
<dbReference type="Gene3D" id="3.30.700.10">
    <property type="entry name" value="Glycoprotein, Type 4 Pilin"/>
    <property type="match status" value="1"/>
</dbReference>
<protein>
    <submittedName>
        <fullName evidence="2">Prepilin-type N-terminal cleavage/methylation domain-containing protein</fullName>
    </submittedName>
</protein>
<dbReference type="EMBL" id="FOAP01000005">
    <property type="protein sequence ID" value="SEL25951.1"/>
    <property type="molecule type" value="Genomic_DNA"/>
</dbReference>
<evidence type="ECO:0000313" key="3">
    <source>
        <dbReference type="Proteomes" id="UP000182719"/>
    </source>
</evidence>
<dbReference type="Proteomes" id="UP000182719">
    <property type="component" value="Unassembled WGS sequence"/>
</dbReference>
<keyword evidence="1" id="KW-1133">Transmembrane helix</keyword>
<name>A0A1H7NRH0_STIAU</name>
<evidence type="ECO:0000256" key="1">
    <source>
        <dbReference type="SAM" id="Phobius"/>
    </source>
</evidence>
<keyword evidence="1" id="KW-0812">Transmembrane</keyword>
<dbReference type="InterPro" id="IPR045584">
    <property type="entry name" value="Pilin-like"/>
</dbReference>
<reference evidence="3" key="1">
    <citation type="submission" date="2016-10" db="EMBL/GenBank/DDBJ databases">
        <authorList>
            <person name="Varghese N."/>
            <person name="Submissions S."/>
        </authorList>
    </citation>
    <scope>NUCLEOTIDE SEQUENCE [LARGE SCALE GENOMIC DNA]</scope>
    <source>
        <strain evidence="3">DSM 17044</strain>
    </source>
</reference>
<sequence length="243" mass="25871">MPIHSRRRGFTLIEVLTVIAILGVLAAMASTAIYYGMGRARMSNTLFDISALMSVAQLRAISHGTPHYVIFHRNEQGRLRASLVERPTADDSDIAWDSLDLSKGLGEALAYNEGGTPRNALERDFITLASGSGPDEGGISFLDPDAKNIELPAPFSAIKATTDVNASPLDEPTNELRAGCTFCILGGGSEYGVIRFNSDGTVTMRTGPEMGGLLSFMSNTAEGKDVGYKLLVISAPAGVVRVF</sequence>
<dbReference type="NCBIfam" id="TIGR02532">
    <property type="entry name" value="IV_pilin_GFxxxE"/>
    <property type="match status" value="1"/>
</dbReference>
<keyword evidence="3" id="KW-1185">Reference proteome</keyword>
<feature type="transmembrane region" description="Helical" evidence="1">
    <location>
        <begin position="12"/>
        <end position="37"/>
    </location>
</feature>